<dbReference type="InterPro" id="IPR004808">
    <property type="entry name" value="AP_endonuc_1"/>
</dbReference>
<dbReference type="PANTHER" id="PTHR22748:SF6">
    <property type="entry name" value="DNA-(APURINIC OR APYRIMIDINIC SITE) ENDONUCLEASE"/>
    <property type="match status" value="1"/>
</dbReference>
<evidence type="ECO:0000256" key="4">
    <source>
        <dbReference type="ARBA" id="ARBA00022801"/>
    </source>
</evidence>
<keyword evidence="5" id="KW-0460">Magnesium</keyword>
<evidence type="ECO:0000256" key="5">
    <source>
        <dbReference type="ARBA" id="ARBA00022842"/>
    </source>
</evidence>
<dbReference type="InterPro" id="IPR036691">
    <property type="entry name" value="Endo/exonu/phosph_ase_sf"/>
</dbReference>
<dbReference type="Proteomes" id="UP001320768">
    <property type="component" value="Unassembled WGS sequence"/>
</dbReference>
<evidence type="ECO:0000313" key="7">
    <source>
        <dbReference type="EMBL" id="MCP8352418.1"/>
    </source>
</evidence>
<dbReference type="RefSeq" id="WP_258569523.1">
    <property type="nucleotide sequence ID" value="NZ_JAKUDN010000002.1"/>
</dbReference>
<comment type="caution">
    <text evidence="7">The sequence shown here is derived from an EMBL/GenBank/DDBJ whole genome shotgun (WGS) entry which is preliminary data.</text>
</comment>
<sequence length="256" mass="29554">MKVVSMNLNGIRSAVRKDFKAWVKEHDPDFIAVQETKAQINTLDPEIVQFDGYTSAFSCAEKKGYSGVGIYAKKAPLTIHRTTGLDWADREGRYIAFEYENFMIVSLYLPSGSSGDARQALKYQMLDHFYQHQLQEYLTLNKPVIICGDWNIAHKTIDIKNAKANEKNSGFLPEERAWLDQVLELGYLDAFREVCDLPHQYTWWSFRGKARENNVGWRIDYQITTPDLKDKILSSQIFPSPRYSDHAPLLVEYQSL</sequence>
<dbReference type="EMBL" id="JAKUDN010000002">
    <property type="protein sequence ID" value="MCP8352418.1"/>
    <property type="molecule type" value="Genomic_DNA"/>
</dbReference>
<comment type="cofactor">
    <cofactor evidence="1">
        <name>Mg(2+)</name>
        <dbReference type="ChEBI" id="CHEBI:18420"/>
    </cofactor>
</comment>
<dbReference type="Gene3D" id="3.60.10.10">
    <property type="entry name" value="Endonuclease/exonuclease/phosphatase"/>
    <property type="match status" value="1"/>
</dbReference>
<dbReference type="InterPro" id="IPR005135">
    <property type="entry name" value="Endo/exonuclease/phosphatase"/>
</dbReference>
<organism evidence="7 8">
    <name type="scientific">Candidatus Synchoanobacter obligatus</name>
    <dbReference type="NCBI Taxonomy" id="2919597"/>
    <lineage>
        <taxon>Bacteria</taxon>
        <taxon>Pseudomonadati</taxon>
        <taxon>Pseudomonadota</taxon>
        <taxon>Gammaproteobacteria</taxon>
        <taxon>Candidatus Comchoanobacterales</taxon>
        <taxon>Candidatus Comchoanobacteraceae</taxon>
        <taxon>Candidatus Synchoanobacter</taxon>
    </lineage>
</organism>
<feature type="domain" description="Endonuclease/exonuclease/phosphatase" evidence="6">
    <location>
        <begin position="5"/>
        <end position="246"/>
    </location>
</feature>
<dbReference type="PANTHER" id="PTHR22748">
    <property type="entry name" value="AP ENDONUCLEASE"/>
    <property type="match status" value="1"/>
</dbReference>
<dbReference type="CDD" id="cd10281">
    <property type="entry name" value="Nape_like_AP-endo"/>
    <property type="match status" value="1"/>
</dbReference>
<proteinExistence type="inferred from homology"/>
<evidence type="ECO:0000256" key="2">
    <source>
        <dbReference type="ARBA" id="ARBA00007092"/>
    </source>
</evidence>
<dbReference type="NCBIfam" id="TIGR00633">
    <property type="entry name" value="xth"/>
    <property type="match status" value="1"/>
</dbReference>
<evidence type="ECO:0000256" key="1">
    <source>
        <dbReference type="ARBA" id="ARBA00001946"/>
    </source>
</evidence>
<keyword evidence="4" id="KW-0378">Hydrolase</keyword>
<evidence type="ECO:0000313" key="8">
    <source>
        <dbReference type="Proteomes" id="UP001320768"/>
    </source>
</evidence>
<dbReference type="PROSITE" id="PS51435">
    <property type="entry name" value="AP_NUCLEASE_F1_4"/>
    <property type="match status" value="1"/>
</dbReference>
<gene>
    <name evidence="7" type="ORF">MKS91_03825</name>
</gene>
<keyword evidence="8" id="KW-1185">Reference proteome</keyword>
<dbReference type="NCBIfam" id="TIGR00195">
    <property type="entry name" value="exoDNase_III"/>
    <property type="match status" value="1"/>
</dbReference>
<evidence type="ECO:0000259" key="6">
    <source>
        <dbReference type="Pfam" id="PF03372"/>
    </source>
</evidence>
<dbReference type="SUPFAM" id="SSF56219">
    <property type="entry name" value="DNase I-like"/>
    <property type="match status" value="1"/>
</dbReference>
<protein>
    <submittedName>
        <fullName evidence="7">Exodeoxyribonuclease III</fullName>
    </submittedName>
</protein>
<name>A0ABT1L697_9GAMM</name>
<accession>A0ABT1L697</accession>
<keyword evidence="3" id="KW-0479">Metal-binding</keyword>
<dbReference type="InterPro" id="IPR020847">
    <property type="entry name" value="AP_endonuclease_F1_BS"/>
</dbReference>
<comment type="similarity">
    <text evidence="2">Belongs to the DNA repair enzymes AP/ExoA family.</text>
</comment>
<evidence type="ECO:0000256" key="3">
    <source>
        <dbReference type="ARBA" id="ARBA00022723"/>
    </source>
</evidence>
<reference evidence="7 8" key="1">
    <citation type="journal article" date="2022" name="Nat. Microbiol.">
        <title>The microbiome of a bacterivorous marine choanoflagellate contains a resource-demanding obligate bacterial associate.</title>
        <authorList>
            <person name="Needham D.M."/>
            <person name="Poirier C."/>
            <person name="Bachy C."/>
            <person name="George E.E."/>
            <person name="Wilken S."/>
            <person name="Yung C.C.M."/>
            <person name="Limardo A.J."/>
            <person name="Morando M."/>
            <person name="Sudek L."/>
            <person name="Malmstrom R.R."/>
            <person name="Keeling P.J."/>
            <person name="Santoro A.E."/>
            <person name="Worden A.Z."/>
        </authorList>
    </citation>
    <scope>NUCLEOTIDE SEQUENCE [LARGE SCALE GENOMIC DNA]</scope>
    <source>
        <strain evidence="7 8">Comchoano-2</strain>
    </source>
</reference>
<dbReference type="Pfam" id="PF03372">
    <property type="entry name" value="Exo_endo_phos"/>
    <property type="match status" value="1"/>
</dbReference>
<dbReference type="PROSITE" id="PS00726">
    <property type="entry name" value="AP_NUCLEASE_F1_1"/>
    <property type="match status" value="1"/>
</dbReference>